<proteinExistence type="predicted"/>
<protein>
    <recommendedName>
        <fullName evidence="1">Flavoprotein domain-containing protein</fullName>
    </recommendedName>
</protein>
<name>A0A0C9UTX4_SPHS4</name>
<gene>
    <name evidence="2" type="ORF">M422DRAFT_37221</name>
</gene>
<dbReference type="Proteomes" id="UP000054279">
    <property type="component" value="Unassembled WGS sequence"/>
</dbReference>
<dbReference type="SUPFAM" id="SSF52507">
    <property type="entry name" value="Homo-oligomeric flavin-containing Cys decarboxylases, HFCD"/>
    <property type="match status" value="1"/>
</dbReference>
<keyword evidence="3" id="KW-1185">Reference proteome</keyword>
<dbReference type="Gene3D" id="3.40.50.1950">
    <property type="entry name" value="Flavin prenyltransferase-like"/>
    <property type="match status" value="1"/>
</dbReference>
<reference evidence="2 3" key="1">
    <citation type="submission" date="2014-06" db="EMBL/GenBank/DDBJ databases">
        <title>Evolutionary Origins and Diversification of the Mycorrhizal Mutualists.</title>
        <authorList>
            <consortium name="DOE Joint Genome Institute"/>
            <consortium name="Mycorrhizal Genomics Consortium"/>
            <person name="Kohler A."/>
            <person name="Kuo A."/>
            <person name="Nagy L.G."/>
            <person name="Floudas D."/>
            <person name="Copeland A."/>
            <person name="Barry K.W."/>
            <person name="Cichocki N."/>
            <person name="Veneault-Fourrey C."/>
            <person name="LaButti K."/>
            <person name="Lindquist E.A."/>
            <person name="Lipzen A."/>
            <person name="Lundell T."/>
            <person name="Morin E."/>
            <person name="Murat C."/>
            <person name="Riley R."/>
            <person name="Ohm R."/>
            <person name="Sun H."/>
            <person name="Tunlid A."/>
            <person name="Henrissat B."/>
            <person name="Grigoriev I.V."/>
            <person name="Hibbett D.S."/>
            <person name="Martin F."/>
        </authorList>
    </citation>
    <scope>NUCLEOTIDE SEQUENCE [LARGE SCALE GENOMIC DNA]</scope>
    <source>
        <strain evidence="2 3">SS14</strain>
    </source>
</reference>
<evidence type="ECO:0000313" key="2">
    <source>
        <dbReference type="EMBL" id="KIJ28761.1"/>
    </source>
</evidence>
<dbReference type="InterPro" id="IPR036551">
    <property type="entry name" value="Flavin_trans-like"/>
</dbReference>
<sequence>MNSIGGAVTQAIRPVVALILTGCGPCDDASRFIEQALKKEWDIDVIATKQAMTIMDTNNVDKAIERRIPRPIRTTWALPSDPPHRAADAYIVAPASANVIAKSALCLADTYVSSLLLEVIARKIPLIMLPSLKAWVTGREPFIGYVDSLRKEGVTVLLGGEDGIHPTNDSSKDGPLPPFPWYLAIEATEKALKNPVISNA</sequence>
<dbReference type="InterPro" id="IPR003382">
    <property type="entry name" value="Flavoprotein"/>
</dbReference>
<accession>A0A0C9UTX4</accession>
<dbReference type="Pfam" id="PF02441">
    <property type="entry name" value="Flavoprotein"/>
    <property type="match status" value="1"/>
</dbReference>
<dbReference type="AlphaFoldDB" id="A0A0C9UTX4"/>
<evidence type="ECO:0000259" key="1">
    <source>
        <dbReference type="Pfam" id="PF02441"/>
    </source>
</evidence>
<evidence type="ECO:0000313" key="3">
    <source>
        <dbReference type="Proteomes" id="UP000054279"/>
    </source>
</evidence>
<dbReference type="OrthoDB" id="2954819at2759"/>
<organism evidence="2 3">
    <name type="scientific">Sphaerobolus stellatus (strain SS14)</name>
    <dbReference type="NCBI Taxonomy" id="990650"/>
    <lineage>
        <taxon>Eukaryota</taxon>
        <taxon>Fungi</taxon>
        <taxon>Dikarya</taxon>
        <taxon>Basidiomycota</taxon>
        <taxon>Agaricomycotina</taxon>
        <taxon>Agaricomycetes</taxon>
        <taxon>Phallomycetidae</taxon>
        <taxon>Geastrales</taxon>
        <taxon>Sphaerobolaceae</taxon>
        <taxon>Sphaerobolus</taxon>
    </lineage>
</organism>
<dbReference type="HOGENOM" id="CLU_118224_0_0_1"/>
<feature type="domain" description="Flavoprotein" evidence="1">
    <location>
        <begin position="16"/>
        <end position="131"/>
    </location>
</feature>
<dbReference type="GO" id="GO:0003824">
    <property type="term" value="F:catalytic activity"/>
    <property type="evidence" value="ECO:0007669"/>
    <property type="project" value="InterPro"/>
</dbReference>
<dbReference type="EMBL" id="KN837299">
    <property type="protein sequence ID" value="KIJ28761.1"/>
    <property type="molecule type" value="Genomic_DNA"/>
</dbReference>